<feature type="compositionally biased region" description="Basic and acidic residues" evidence="7">
    <location>
        <begin position="1209"/>
        <end position="1222"/>
    </location>
</feature>
<dbReference type="CDD" id="cd12877">
    <property type="entry name" value="SPRY1_RyR"/>
    <property type="match status" value="1"/>
</dbReference>
<dbReference type="Gene3D" id="2.80.10.50">
    <property type="match status" value="2"/>
</dbReference>
<dbReference type="GO" id="GO:0030018">
    <property type="term" value="C:Z disc"/>
    <property type="evidence" value="ECO:0007669"/>
    <property type="project" value="TreeGrafter"/>
</dbReference>
<dbReference type="InterPro" id="IPR048581">
    <property type="entry name" value="RYDR_Jsol"/>
</dbReference>
<dbReference type="Gene3D" id="6.20.350.10">
    <property type="match status" value="1"/>
</dbReference>
<feature type="domain" description="B30.2/SPRY" evidence="8">
    <location>
        <begin position="859"/>
        <end position="1048"/>
    </location>
</feature>
<feature type="compositionally biased region" description="Low complexity" evidence="7">
    <location>
        <begin position="1190"/>
        <end position="1200"/>
    </location>
</feature>
<dbReference type="GO" id="GO:0005219">
    <property type="term" value="F:ryanodine-sensitive calcium-release channel activity"/>
    <property type="evidence" value="ECO:0007669"/>
    <property type="project" value="InterPro"/>
</dbReference>
<sequence length="2376" mass="268840">MYLTCLSSSSASDKLAFDVGLRETNSGKSLLVDNSPYVKARRNGTIPRMSCNHMAHQENFSVVASFHQTLWSITPVCSGAVRARNMGFVFGNDVVRLIHGNDECLTIPENWSDHPQHNIVIYEGGNACNQARSLWRIELVHIKWHGSMIGWEQAFRLRHITSGRFLALNNDGQVCLLHKAKAEFEATVFLMLPSKVKCRYDNVRAQSMAFMSGRTTAVTRKGVGKVEEKKAIALEEARMDDCFILFMAQDEESKSARVIRKCSQILNRFLKELENLQNEGSKCPIWQRVSLSEVQKLMEDLIEYFAQPKDDLNFETMQNRLRALRNRQNLFQEEGVLNMILDTIDRFASIESLPGLADIIKEESAKDWENISTYLYLLLAAMIRGNHSNCAQFADSQRLDWLFSRLANPQSAEGILDVLYCVLTESPEALNSITESHIETVISLLEKVGRDPKVLNVLSSLCEGNNVAVRNSQNVICSSLLSNKTLLLETGMVSQVSSMMPNILVGLVKDSAMFKRWYFEAELEFMESSDGMKPHLRVGWGSTAGYFAFPGSGEKWGCNGVGDDMFSFGFDGEYMWSGEKIHVGVRNVVKGDVIGCYIDFTGPEIGFSLNGNVMDTCFKDFNLNELFFPVMSLSAKVSCRFMLGGLHGKLRYGPHKGFSAISEAATGPVDIAPCFSFGDMKKNIFLGPSTTILNHVIFVPTPVDTSEVSHVRFSKEPFCLLAENMHEMWSMEKIEKGWIYGERRSESKHTNPCLVAYAVLPNVEKTYITNLAQDTIKTILALGYRINTGKPQNRIKTLRLGSNFLMSNGYRPAPIDTREVQLDPKLDVLVDQLAENTHNIWSQNKIQRGWTYGLNEDYLMKRSPHLVPYKSVAEKIKDVNRKNANQLLLTLLVYGYTIEVPTGEHDDCVKLRNYRAERSYAVTSGKWYFEFEVRSLGYMKVGWMDINCGADKELGMDELSYAYDGFLARKWHLGCESYGKNWKKGDVVGCLLDLSDKVICYSLNGELLLDASGAEIAFSNVNVSEGIVPAFALAQGQQCRVNFGQDVNSLKYFTTCGLQEGYQPFCINMSRSMPFWYTKDYPRFENLGEDDKQFKVIRIPQSGDTPPCLKLQSKTSGTASKPKLQLFRLNLPVRCKDKFVEKGSKTKRKAGSKLAVDSQQATVELPPVAQPMDTGSKDSLVDMPASGPGRRSNITSSNTSSEKKRRKTLRIEEPTQVSTRRESHMDLMQQMAYQGDGSDVSGGEQNRYYFGLKIYSGQDISNVWIGWITPHLHYAGETFTVNDVRKVDVESCGRCSFESGTGSKLSGLQVGCIVDVSTGELSFVVNGKPSFFSAQVEPETFLYPAVFVSPTSREILQFEFGSLDGTLPVFYAQLQSLIKSTALSCPPRLKLQVCKPRNWARVPERCVRVTALKLSDIRGWSVLCDEIVKMMMIYIPENDSSLDILELIEYKDLLNFHQRTLQLYCSLCAQGNFRNAHILSKHVDQPQLFYAIENKSLSVMMGSLRSSYYDLLISMHLKIHSDTRLMAADEYIIPLTQGLKHLNVFSDEKRHFPKFCLDPVCSVIDHQLKSPALDFLRLKNYAMDALVEATYQAIWNSRDLVGGSNSTHFAPLLKLVDLLLVVGLFSDDDIQKILVLLNPKDFSMEYRRPTSSGFSEQLLKGLMDIDADESVKLQLCSILQHLCDLELRNRVESLVSFAERFVEEMQSDQLRRYLYVKQTDMPPAEAAKKTKEFRCPPKEQMLRLLDFKSAEYKVLDEDGEVEVCPMSDSLQTLLFNFHASLLKSTMVSDNADINWVDKLASLVIPVQPMPYEAMLKSEFDGAFRQFVVKNLSKWASENFIDDTHLVREIFALLLRQYDGVEEVKEGKCDKKLERNLDFIANLSELRRLLTVQFEYEEEEVLKGCLWHMMNNKIFFQHPDLMSMLRVHENVMSIMMNVLNRRHQALSSAAISAMVVACCKFLCYFCRTSTQNQKAMFEHLPFLLDNANMLLAKPSFRGSVPLDVAYYSFMDNSELALALKEDELEKVTTYLSRCGLQPNAEMIAKGYPDIGWDPVEGERYVDFLRFCVWVHGETVGENANLVIRLLIRKPECLGPGLKSEGDGLFKAFKEAIRMSERISQIRRGGEVRNLVDCGTLMRYPSPDDEGEDYIDIGAAILAFYSSLVDLLGKCAPEPVSLNAAKSESVRIRAILRSLISVDDLRSILSLLFTIPNVFQLKEEYTNVNRNYHDFVDDQDQSVGLLPLHKQSVLLFLDRVYDINDRTFLFKLLEKSFILDFRAATMLDHPMVAETDMALALNRYLCNAVLPLLTNHSKFFADAEHYESLIEATLHTVYRMSKIKSLTKKQRAAVTDFLIAVTNSFDSLVFTLACSGYNGQNY</sequence>
<dbReference type="GO" id="GO:0006941">
    <property type="term" value="P:striated muscle contraction"/>
    <property type="evidence" value="ECO:0007669"/>
    <property type="project" value="TreeGrafter"/>
</dbReference>
<dbReference type="InterPro" id="IPR035761">
    <property type="entry name" value="SPRY1_RyR"/>
</dbReference>
<dbReference type="InterPro" id="IPR001870">
    <property type="entry name" value="B30.2/SPRY"/>
</dbReference>
<dbReference type="GO" id="GO:0033017">
    <property type="term" value="C:sarcoplasmic reticulum membrane"/>
    <property type="evidence" value="ECO:0007669"/>
    <property type="project" value="UniProtKB-SubCell"/>
</dbReference>
<dbReference type="Pfam" id="PF01365">
    <property type="entry name" value="RYDR_ITPR"/>
    <property type="match status" value="2"/>
</dbReference>
<keyword evidence="2" id="KW-0406">Ion transport</keyword>
<comment type="subcellular location">
    <subcellularLocation>
        <location evidence="1">Sarcoplasmic reticulum membrane</location>
        <topology evidence="1">Multi-pass membrane protein</topology>
    </subcellularLocation>
</comment>
<dbReference type="SUPFAM" id="SSF100909">
    <property type="entry name" value="IP3 receptor type 1 binding core, domain 2"/>
    <property type="match status" value="2"/>
</dbReference>
<dbReference type="InterPro" id="IPR015925">
    <property type="entry name" value="Ryanodine_IP3_receptor"/>
</dbReference>
<dbReference type="InterPro" id="IPR003032">
    <property type="entry name" value="Ryanodine_rcpt"/>
</dbReference>
<keyword evidence="6" id="KW-0703">Sarcoplasmic reticulum</keyword>
<dbReference type="PANTHER" id="PTHR46399:SF8">
    <property type="entry name" value="B30.2_SPRY DOMAIN-CONTAINING PROTEIN"/>
    <property type="match status" value="1"/>
</dbReference>
<dbReference type="Gene3D" id="1.10.490.160">
    <property type="match status" value="1"/>
</dbReference>
<dbReference type="Gene3D" id="1.25.10.30">
    <property type="entry name" value="IP3 receptor type 1 binding core, RIH domain"/>
    <property type="match status" value="1"/>
</dbReference>
<keyword evidence="4" id="KW-0677">Repeat</keyword>
<protein>
    <submittedName>
        <fullName evidence="11">B30.2/SPRY domain-containing protein</fullName>
    </submittedName>
</protein>
<reference evidence="9 10" key="2">
    <citation type="submission" date="2018-11" db="EMBL/GenBank/DDBJ databases">
        <authorList>
            <consortium name="Pathogen Informatics"/>
        </authorList>
    </citation>
    <scope>NUCLEOTIDE SEQUENCE [LARGE SCALE GENOMIC DNA]</scope>
</reference>
<keyword evidence="5" id="KW-0106">Calcium</keyword>
<organism evidence="11">
    <name type="scientific">Soboliphyme baturini</name>
    <dbReference type="NCBI Taxonomy" id="241478"/>
    <lineage>
        <taxon>Eukaryota</taxon>
        <taxon>Metazoa</taxon>
        <taxon>Ecdysozoa</taxon>
        <taxon>Nematoda</taxon>
        <taxon>Enoplea</taxon>
        <taxon>Dorylaimia</taxon>
        <taxon>Dioctophymatida</taxon>
        <taxon>Dioctophymatoidea</taxon>
        <taxon>Soboliphymatidae</taxon>
        <taxon>Soboliphyme</taxon>
    </lineage>
</organism>
<dbReference type="EMBL" id="UZAM01007936">
    <property type="protein sequence ID" value="VDP02284.1"/>
    <property type="molecule type" value="Genomic_DNA"/>
</dbReference>
<reference evidence="11" key="1">
    <citation type="submission" date="2016-06" db="UniProtKB">
        <authorList>
            <consortium name="WormBaseParasite"/>
        </authorList>
    </citation>
    <scope>IDENTIFICATION</scope>
</reference>
<evidence type="ECO:0000256" key="4">
    <source>
        <dbReference type="ARBA" id="ARBA00022737"/>
    </source>
</evidence>
<evidence type="ECO:0000313" key="11">
    <source>
        <dbReference type="WBParaSite" id="SBAD_0000393601-mRNA-1"/>
    </source>
</evidence>
<evidence type="ECO:0000256" key="2">
    <source>
        <dbReference type="ARBA" id="ARBA00022568"/>
    </source>
</evidence>
<keyword evidence="3" id="KW-0407">Ion channel</keyword>
<evidence type="ECO:0000313" key="9">
    <source>
        <dbReference type="EMBL" id="VDP02284.1"/>
    </source>
</evidence>
<keyword evidence="10" id="KW-1185">Reference proteome</keyword>
<evidence type="ECO:0000256" key="3">
    <source>
        <dbReference type="ARBA" id="ARBA00022673"/>
    </source>
</evidence>
<dbReference type="InterPro" id="IPR003877">
    <property type="entry name" value="SPRY_dom"/>
</dbReference>
<dbReference type="FunFam" id="2.60.120.920:FF:000003">
    <property type="entry name" value="ryanodine receptor isoform X2"/>
    <property type="match status" value="1"/>
</dbReference>
<keyword evidence="2" id="KW-0109">Calcium transport</keyword>
<dbReference type="Pfam" id="PF21119">
    <property type="entry name" value="RYDR_Jsol"/>
    <property type="match status" value="1"/>
</dbReference>
<gene>
    <name evidence="9" type="ORF">SBAD_LOCUS3766</name>
</gene>
<dbReference type="GO" id="GO:0034704">
    <property type="term" value="C:calcium channel complex"/>
    <property type="evidence" value="ECO:0007669"/>
    <property type="project" value="TreeGrafter"/>
</dbReference>
<dbReference type="SUPFAM" id="SSF82109">
    <property type="entry name" value="MIR domain"/>
    <property type="match status" value="1"/>
</dbReference>
<dbReference type="InterPro" id="IPR016093">
    <property type="entry name" value="MIR_motif"/>
</dbReference>
<proteinExistence type="predicted"/>
<evidence type="ECO:0000259" key="8">
    <source>
        <dbReference type="PROSITE" id="PS50188"/>
    </source>
</evidence>
<dbReference type="InterPro" id="IPR043136">
    <property type="entry name" value="B30.2/SPRY_sf"/>
</dbReference>
<dbReference type="PANTHER" id="PTHR46399">
    <property type="entry name" value="B30.2/SPRY DOMAIN-CONTAINING PROTEIN"/>
    <property type="match status" value="1"/>
</dbReference>
<evidence type="ECO:0000256" key="1">
    <source>
        <dbReference type="ARBA" id="ARBA00004326"/>
    </source>
</evidence>
<dbReference type="CDD" id="cd12878">
    <property type="entry name" value="SPRY2_RyR"/>
    <property type="match status" value="1"/>
</dbReference>
<dbReference type="Pfam" id="PF00622">
    <property type="entry name" value="SPRY"/>
    <property type="match status" value="3"/>
</dbReference>
<dbReference type="InterPro" id="IPR036300">
    <property type="entry name" value="MIR_dom_sf"/>
</dbReference>
<feature type="region of interest" description="Disordered" evidence="7">
    <location>
        <begin position="1142"/>
        <end position="1222"/>
    </location>
</feature>
<dbReference type="OrthoDB" id="300855at2759"/>
<dbReference type="Pfam" id="PF02815">
    <property type="entry name" value="MIR"/>
    <property type="match status" value="1"/>
</dbReference>
<dbReference type="SMART" id="SM00449">
    <property type="entry name" value="SPRY"/>
    <property type="match status" value="3"/>
</dbReference>
<keyword evidence="2" id="KW-0813">Transport</keyword>
<accession>A0A183IJH0</accession>
<name>A0A183IJH0_9BILA</name>
<dbReference type="InterPro" id="IPR035910">
    <property type="entry name" value="RyR/IP3R_RIH_dom_sf"/>
</dbReference>
<dbReference type="PRINTS" id="PR00795">
    <property type="entry name" value="RYANODINER"/>
</dbReference>
<dbReference type="InterPro" id="IPR013320">
    <property type="entry name" value="ConA-like_dom_sf"/>
</dbReference>
<evidence type="ECO:0000256" key="6">
    <source>
        <dbReference type="ARBA" id="ARBA00022951"/>
    </source>
</evidence>
<evidence type="ECO:0000313" key="10">
    <source>
        <dbReference type="Proteomes" id="UP000270296"/>
    </source>
</evidence>
<feature type="domain" description="B30.2/SPRY" evidence="8">
    <location>
        <begin position="428"/>
        <end position="648"/>
    </location>
</feature>
<evidence type="ECO:0000256" key="5">
    <source>
        <dbReference type="ARBA" id="ARBA00022837"/>
    </source>
</evidence>
<dbReference type="SMART" id="SM00472">
    <property type="entry name" value="MIR"/>
    <property type="match status" value="2"/>
</dbReference>
<dbReference type="SUPFAM" id="SSF49899">
    <property type="entry name" value="Concanavalin A-like lectins/glucanases"/>
    <property type="match status" value="2"/>
</dbReference>
<dbReference type="GO" id="GO:0005790">
    <property type="term" value="C:smooth endoplasmic reticulum"/>
    <property type="evidence" value="ECO:0007669"/>
    <property type="project" value="TreeGrafter"/>
</dbReference>
<dbReference type="InterPro" id="IPR000699">
    <property type="entry name" value="RIH_dom"/>
</dbReference>
<dbReference type="GO" id="GO:0014808">
    <property type="term" value="P:release of sequestered calcium ion into cytosol by sarcoplasmic reticulum"/>
    <property type="evidence" value="ECO:0007669"/>
    <property type="project" value="TreeGrafter"/>
</dbReference>
<dbReference type="GO" id="GO:0042383">
    <property type="term" value="C:sarcolemma"/>
    <property type="evidence" value="ECO:0007669"/>
    <property type="project" value="TreeGrafter"/>
</dbReference>
<dbReference type="InterPro" id="IPR013333">
    <property type="entry name" value="Ryan_recept"/>
</dbReference>
<dbReference type="Pfam" id="PF02026">
    <property type="entry name" value="RyR"/>
    <property type="match status" value="2"/>
</dbReference>
<dbReference type="WBParaSite" id="SBAD_0000393601-mRNA-1">
    <property type="protein sequence ID" value="SBAD_0000393601-mRNA-1"/>
    <property type="gene ID" value="SBAD_0000393601"/>
</dbReference>
<keyword evidence="3" id="KW-0107">Calcium channel</keyword>
<dbReference type="Proteomes" id="UP000270296">
    <property type="component" value="Unassembled WGS sequence"/>
</dbReference>
<evidence type="ECO:0000256" key="7">
    <source>
        <dbReference type="SAM" id="MobiDB-lite"/>
    </source>
</evidence>
<dbReference type="PROSITE" id="PS50188">
    <property type="entry name" value="B302_SPRY"/>
    <property type="match status" value="2"/>
</dbReference>
<dbReference type="Gene3D" id="2.60.120.920">
    <property type="match status" value="3"/>
</dbReference>
<dbReference type="InterPro" id="IPR035764">
    <property type="entry name" value="SPRY2_RyR"/>
</dbReference>